<evidence type="ECO:0000256" key="1">
    <source>
        <dbReference type="SAM" id="Coils"/>
    </source>
</evidence>
<evidence type="ECO:0000256" key="2">
    <source>
        <dbReference type="SAM" id="MobiDB-lite"/>
    </source>
</evidence>
<feature type="coiled-coil region" evidence="1">
    <location>
        <begin position="155"/>
        <end position="189"/>
    </location>
</feature>
<keyword evidence="4" id="KW-1185">Reference proteome</keyword>
<feature type="coiled-coil region" evidence="1">
    <location>
        <begin position="367"/>
        <end position="394"/>
    </location>
</feature>
<reference evidence="3" key="1">
    <citation type="submission" date="2020-05" db="EMBL/GenBank/DDBJ databases">
        <title>Mycena genomes resolve the evolution of fungal bioluminescence.</title>
        <authorList>
            <person name="Tsai I.J."/>
        </authorList>
    </citation>
    <scope>NUCLEOTIDE SEQUENCE</scope>
    <source>
        <strain evidence="3">171206Taipei</strain>
    </source>
</reference>
<protein>
    <submittedName>
        <fullName evidence="3">Uncharacterized protein</fullName>
    </submittedName>
</protein>
<dbReference type="OrthoDB" id="3069939at2759"/>
<feature type="coiled-coil region" evidence="1">
    <location>
        <begin position="558"/>
        <end position="603"/>
    </location>
</feature>
<sequence length="851" mass="92604">MSGPSSMSNSNPLKRAATSPNTGTDTSKRPRAGSNSALPPPPPLIGVLDIPRIPVGASSQPAHLRVPSALPNPHADSIVVKNYMFGKEAPPQLAGTASQFSTQSRSVSAPVPPASASQHVHTPGASQPPASQADGTGKPPRRKPGPKPPMLASTRQRNLDEITQLRSQLVKAQEESAGLRREVERLQAAQPQLEAGPGDDAMDVDPPSDVLNAFESTSMITPPSPESELETTSEVARLKAENVRLAQERDAAIATGDVVRGQLDTLEATNTELQAQLMITGGTGAPTTHLLNTADDQLVSDLLAGLGPIEDELAHLKAAHGVLETQYAATKAELSQIDTLLRDLDLPEGIELTDNEVGNVRKVLTVLSGAMADKTRLEQEAAMLRGEAEASRAQAVALQTQLESNRFTTDESEVRRLHAALEEQKASAAEMTHDLLTGHDALTEEVAMLRVMADEKEKDMQTARQALADGERETGELKRMVQAQEAAFEAKQQELEAQQEARTGLQQQNTELMNKIQAQDRAAQVLQSVMEDMRKNVTEREAEHTRLTADSSIINALSADLAARLQQTESALQAKEDEKLRLADDANKVIADLQQEKTTLQGELHQRTVELNEMRQRLVDLEAPTSSVRSSRFRIMDAEFETRHLILLVQHENQGGGRQLTDKSWGRILDQLQRAAQHGPALASVAEVSATERDRIIMALKNYYLRWLVQDEMGSGLAEANVDPKTPVRLVPIQPWADTSSPLKLQPVKKPKPVLDPRPIPSPPRLSRAQLDEILWCTSVRGDKLFCLECKLNGYLFDLPLSASINQLTAHSEGYHRQSCDVVVDRTAGMDAAQIRAWFLESKQALAAGGV</sequence>
<dbReference type="RefSeq" id="XP_037214429.1">
    <property type="nucleotide sequence ID" value="XM_037369223.1"/>
</dbReference>
<dbReference type="AlphaFoldDB" id="A0A8H6S2L9"/>
<dbReference type="GeneID" id="59351739"/>
<accession>A0A8H6S2L9</accession>
<feature type="compositionally biased region" description="Low complexity" evidence="2">
    <location>
        <begin position="106"/>
        <end position="117"/>
    </location>
</feature>
<keyword evidence="1" id="KW-0175">Coiled coil</keyword>
<feature type="compositionally biased region" description="Polar residues" evidence="2">
    <location>
        <begin position="95"/>
        <end position="105"/>
    </location>
</feature>
<comment type="caution">
    <text evidence="3">The sequence shown here is derived from an EMBL/GenBank/DDBJ whole genome shotgun (WGS) entry which is preliminary data.</text>
</comment>
<feature type="region of interest" description="Disordered" evidence="2">
    <location>
        <begin position="1"/>
        <end position="74"/>
    </location>
</feature>
<proteinExistence type="predicted"/>
<feature type="coiled-coil region" evidence="1">
    <location>
        <begin position="439"/>
        <end position="515"/>
    </location>
</feature>
<evidence type="ECO:0000313" key="4">
    <source>
        <dbReference type="Proteomes" id="UP000636479"/>
    </source>
</evidence>
<organism evidence="3 4">
    <name type="scientific">Mycena indigotica</name>
    <dbReference type="NCBI Taxonomy" id="2126181"/>
    <lineage>
        <taxon>Eukaryota</taxon>
        <taxon>Fungi</taxon>
        <taxon>Dikarya</taxon>
        <taxon>Basidiomycota</taxon>
        <taxon>Agaricomycotina</taxon>
        <taxon>Agaricomycetes</taxon>
        <taxon>Agaricomycetidae</taxon>
        <taxon>Agaricales</taxon>
        <taxon>Marasmiineae</taxon>
        <taxon>Mycenaceae</taxon>
        <taxon>Mycena</taxon>
    </lineage>
</organism>
<evidence type="ECO:0000313" key="3">
    <source>
        <dbReference type="EMBL" id="KAF7291307.1"/>
    </source>
</evidence>
<dbReference type="Proteomes" id="UP000636479">
    <property type="component" value="Unassembled WGS sequence"/>
</dbReference>
<dbReference type="EMBL" id="JACAZF010000013">
    <property type="protein sequence ID" value="KAF7291307.1"/>
    <property type="molecule type" value="Genomic_DNA"/>
</dbReference>
<feature type="region of interest" description="Disordered" evidence="2">
    <location>
        <begin position="90"/>
        <end position="155"/>
    </location>
</feature>
<gene>
    <name evidence="3" type="ORF">MIND_01274700</name>
</gene>
<name>A0A8H6S2L9_9AGAR</name>
<feature type="compositionally biased region" description="Low complexity" evidence="2">
    <location>
        <begin position="1"/>
        <end position="12"/>
    </location>
</feature>
<feature type="compositionally biased region" description="Polar residues" evidence="2">
    <location>
        <begin position="118"/>
        <end position="134"/>
    </location>
</feature>